<dbReference type="InterPro" id="IPR045113">
    <property type="entry name" value="Rpb7-like"/>
</dbReference>
<dbReference type="CDD" id="cd04462">
    <property type="entry name" value="S1_RNAPII_Rpb7"/>
    <property type="match status" value="1"/>
</dbReference>
<keyword evidence="8" id="KW-1185">Reference proteome</keyword>
<evidence type="ECO:0000256" key="3">
    <source>
        <dbReference type="ARBA" id="ARBA00022478"/>
    </source>
</evidence>
<dbReference type="GO" id="GO:0045948">
    <property type="term" value="P:positive regulation of translational initiation"/>
    <property type="evidence" value="ECO:0007669"/>
    <property type="project" value="TreeGrafter"/>
</dbReference>
<dbReference type="InterPro" id="IPR036898">
    <property type="entry name" value="RNA_pol_Rpb7-like_N_sf"/>
</dbReference>
<evidence type="ECO:0000256" key="4">
    <source>
        <dbReference type="ARBA" id="ARBA00023163"/>
    </source>
</evidence>
<dbReference type="Proteomes" id="UP000245609">
    <property type="component" value="Unassembled WGS sequence"/>
</dbReference>
<sequence>MLHKIVLHPRSLGPQMRQYVTEKLYQEVEGTCTGQYGYIVTVLALVDIGPGTIIPGIGSAEFTVKYSAIVFKPFKGEVVDGVVNGVNKLGFFVDVGPLEVYVSQHLIPADMVFDPNGNPPNYRSDDQKIEKGTLIRLKIVGTRVDSSDIFTIGTIKEDYLGVIE</sequence>
<dbReference type="SUPFAM" id="SSF88798">
    <property type="entry name" value="N-terminal, heterodimerisation domain of RBP7 (RpoE)"/>
    <property type="match status" value="1"/>
</dbReference>
<dbReference type="PANTHER" id="PTHR12709">
    <property type="entry name" value="DNA-DIRECTED RNA POLYMERASE II, III"/>
    <property type="match status" value="1"/>
</dbReference>
<keyword evidence="5" id="KW-0539">Nucleus</keyword>
<evidence type="ECO:0000259" key="6">
    <source>
        <dbReference type="PROSITE" id="PS50126"/>
    </source>
</evidence>
<dbReference type="InterPro" id="IPR005576">
    <property type="entry name" value="Rpb7-like_N"/>
</dbReference>
<dbReference type="GO" id="GO:0006367">
    <property type="term" value="P:transcription initiation at RNA polymerase II promoter"/>
    <property type="evidence" value="ECO:0007669"/>
    <property type="project" value="TreeGrafter"/>
</dbReference>
<dbReference type="PANTHER" id="PTHR12709:SF4">
    <property type="entry name" value="DNA-DIRECTED RNA POLYMERASE II SUBUNIT RPB7"/>
    <property type="match status" value="1"/>
</dbReference>
<dbReference type="Pfam" id="PF00575">
    <property type="entry name" value="S1"/>
    <property type="match status" value="1"/>
</dbReference>
<dbReference type="STRING" id="133381.A0A2T9ZA95"/>
<keyword evidence="3" id="KW-0240">DNA-directed RNA polymerase</keyword>
<evidence type="ECO:0000313" key="7">
    <source>
        <dbReference type="EMBL" id="PVV01501.1"/>
    </source>
</evidence>
<gene>
    <name evidence="7" type="ORF">BB560_004085</name>
</gene>
<dbReference type="GO" id="GO:0000932">
    <property type="term" value="C:P-body"/>
    <property type="evidence" value="ECO:0007669"/>
    <property type="project" value="TreeGrafter"/>
</dbReference>
<dbReference type="FunFam" id="2.40.50.140:FF:000043">
    <property type="entry name" value="DNA-directed RNA polymerase II subunit RPB7"/>
    <property type="match status" value="1"/>
</dbReference>
<dbReference type="FunFam" id="3.30.1490.120:FF:000001">
    <property type="entry name" value="DNA-directed RNA polymerase II subunit RPB7"/>
    <property type="match status" value="1"/>
</dbReference>
<dbReference type="InterPro" id="IPR012340">
    <property type="entry name" value="NA-bd_OB-fold"/>
</dbReference>
<proteinExistence type="inferred from homology"/>
<dbReference type="EMBL" id="MBFS01001026">
    <property type="protein sequence ID" value="PVV01501.1"/>
    <property type="molecule type" value="Genomic_DNA"/>
</dbReference>
<dbReference type="PROSITE" id="PS50126">
    <property type="entry name" value="S1"/>
    <property type="match status" value="1"/>
</dbReference>
<evidence type="ECO:0000256" key="1">
    <source>
        <dbReference type="ARBA" id="ARBA00004123"/>
    </source>
</evidence>
<dbReference type="Pfam" id="PF03876">
    <property type="entry name" value="SHS2_Rpb7-N"/>
    <property type="match status" value="1"/>
</dbReference>
<feature type="domain" description="S1 motif" evidence="6">
    <location>
        <begin position="76"/>
        <end position="155"/>
    </location>
</feature>
<dbReference type="GO" id="GO:0003697">
    <property type="term" value="F:single-stranded DNA binding"/>
    <property type="evidence" value="ECO:0007669"/>
    <property type="project" value="TreeGrafter"/>
</dbReference>
<evidence type="ECO:0000256" key="2">
    <source>
        <dbReference type="ARBA" id="ARBA00009307"/>
    </source>
</evidence>
<keyword evidence="4" id="KW-0804">Transcription</keyword>
<reference evidence="7 8" key="1">
    <citation type="journal article" date="2018" name="MBio">
        <title>Comparative Genomics Reveals the Core Gene Toolbox for the Fungus-Insect Symbiosis.</title>
        <authorList>
            <person name="Wang Y."/>
            <person name="Stata M."/>
            <person name="Wang W."/>
            <person name="Stajich J.E."/>
            <person name="White M.M."/>
            <person name="Moncalvo J.M."/>
        </authorList>
    </citation>
    <scope>NUCLEOTIDE SEQUENCE [LARGE SCALE GENOMIC DNA]</scope>
    <source>
        <strain evidence="7 8">SC-DP-2</strain>
    </source>
</reference>
<dbReference type="GO" id="GO:0060213">
    <property type="term" value="P:positive regulation of nuclear-transcribed mRNA poly(A) tail shortening"/>
    <property type="evidence" value="ECO:0007669"/>
    <property type="project" value="TreeGrafter"/>
</dbReference>
<dbReference type="GO" id="GO:0003727">
    <property type="term" value="F:single-stranded RNA binding"/>
    <property type="evidence" value="ECO:0007669"/>
    <property type="project" value="TreeGrafter"/>
</dbReference>
<dbReference type="InterPro" id="IPR003029">
    <property type="entry name" value="S1_domain"/>
</dbReference>
<organism evidence="7 8">
    <name type="scientific">Smittium megazygosporum</name>
    <dbReference type="NCBI Taxonomy" id="133381"/>
    <lineage>
        <taxon>Eukaryota</taxon>
        <taxon>Fungi</taxon>
        <taxon>Fungi incertae sedis</taxon>
        <taxon>Zoopagomycota</taxon>
        <taxon>Kickxellomycotina</taxon>
        <taxon>Harpellomycetes</taxon>
        <taxon>Harpellales</taxon>
        <taxon>Legeriomycetaceae</taxon>
        <taxon>Smittium</taxon>
    </lineage>
</organism>
<dbReference type="AlphaFoldDB" id="A0A2T9ZA95"/>
<dbReference type="GO" id="GO:0005665">
    <property type="term" value="C:RNA polymerase II, core complex"/>
    <property type="evidence" value="ECO:0007669"/>
    <property type="project" value="TreeGrafter"/>
</dbReference>
<dbReference type="Gene3D" id="2.40.50.140">
    <property type="entry name" value="Nucleic acid-binding proteins"/>
    <property type="match status" value="1"/>
</dbReference>
<evidence type="ECO:0000313" key="8">
    <source>
        <dbReference type="Proteomes" id="UP000245609"/>
    </source>
</evidence>
<dbReference type="GO" id="GO:0031369">
    <property type="term" value="F:translation initiation factor binding"/>
    <property type="evidence" value="ECO:0007669"/>
    <property type="project" value="TreeGrafter"/>
</dbReference>
<protein>
    <recommendedName>
        <fullName evidence="6">S1 motif domain-containing protein</fullName>
    </recommendedName>
</protein>
<comment type="similarity">
    <text evidence="2">Belongs to the eukaryotic RPB7/RPC8 RNA polymerase subunit family.</text>
</comment>
<comment type="subcellular location">
    <subcellularLocation>
        <location evidence="1">Nucleus</location>
    </subcellularLocation>
</comment>
<name>A0A2T9ZA95_9FUNG</name>
<dbReference type="SUPFAM" id="SSF50249">
    <property type="entry name" value="Nucleic acid-binding proteins"/>
    <property type="match status" value="1"/>
</dbReference>
<dbReference type="CDD" id="cd04329">
    <property type="entry name" value="RNAP_II_Rpb7_N"/>
    <property type="match status" value="1"/>
</dbReference>
<comment type="caution">
    <text evidence="7">The sequence shown here is derived from an EMBL/GenBank/DDBJ whole genome shotgun (WGS) entry which is preliminary data.</text>
</comment>
<dbReference type="Gene3D" id="3.30.1490.120">
    <property type="entry name" value="RNA polymerase Rpb7-like, N-terminal domain"/>
    <property type="match status" value="1"/>
</dbReference>
<accession>A0A2T9ZA95</accession>
<evidence type="ECO:0000256" key="5">
    <source>
        <dbReference type="ARBA" id="ARBA00023242"/>
    </source>
</evidence>
<dbReference type="OrthoDB" id="1162399at2759"/>